<feature type="region of interest" description="Disordered" evidence="1">
    <location>
        <begin position="172"/>
        <end position="210"/>
    </location>
</feature>
<dbReference type="KEGG" id="kphy:AOZ06_04255"/>
<accession>A0A0N9HJK3</accession>
<keyword evidence="2" id="KW-0812">Transmembrane</keyword>
<evidence type="ECO:0000313" key="3">
    <source>
        <dbReference type="EMBL" id="ALG06245.1"/>
    </source>
</evidence>
<keyword evidence="2" id="KW-1133">Transmembrane helix</keyword>
<dbReference type="EMBL" id="CP012752">
    <property type="protein sequence ID" value="ALG06245.1"/>
    <property type="molecule type" value="Genomic_DNA"/>
</dbReference>
<feature type="compositionally biased region" description="Basic residues" evidence="1">
    <location>
        <begin position="193"/>
        <end position="210"/>
    </location>
</feature>
<organism evidence="3 4">
    <name type="scientific">Kibdelosporangium phytohabitans</name>
    <dbReference type="NCBI Taxonomy" id="860235"/>
    <lineage>
        <taxon>Bacteria</taxon>
        <taxon>Bacillati</taxon>
        <taxon>Actinomycetota</taxon>
        <taxon>Actinomycetes</taxon>
        <taxon>Pseudonocardiales</taxon>
        <taxon>Pseudonocardiaceae</taxon>
        <taxon>Kibdelosporangium</taxon>
    </lineage>
</organism>
<sequence length="226" mass="25156">MMSQLAIRPTRILAGATASAALPDLKTTVIVVIFFTITAAVIGGTAWGSLTEPTIDDGTPHRPSTIHRDGWTLAAYLPAPIRCATIVCGLFQQWNVIAPTAALALIVLTYKGDHVPGAVWSRWVVRRILLTRHGLPMEIELEKSLEDARTQGILRTAGTRYRFQHVKIQKHLAQATRPTDQRPPHPTPPPSPHLRRHPHDKQHPKQAKRRLHTLRPIHHTSAVIDK</sequence>
<evidence type="ECO:0000256" key="1">
    <source>
        <dbReference type="SAM" id="MobiDB-lite"/>
    </source>
</evidence>
<dbReference type="AlphaFoldDB" id="A0A0N9HJK3"/>
<evidence type="ECO:0000256" key="2">
    <source>
        <dbReference type="SAM" id="Phobius"/>
    </source>
</evidence>
<keyword evidence="2" id="KW-0472">Membrane</keyword>
<protein>
    <submittedName>
        <fullName evidence="3">Uncharacterized protein</fullName>
    </submittedName>
</protein>
<evidence type="ECO:0000313" key="4">
    <source>
        <dbReference type="Proteomes" id="UP000063699"/>
    </source>
</evidence>
<name>A0A0N9HJK3_9PSEU</name>
<keyword evidence="4" id="KW-1185">Reference proteome</keyword>
<proteinExistence type="predicted"/>
<feature type="transmembrane region" description="Helical" evidence="2">
    <location>
        <begin position="29"/>
        <end position="50"/>
    </location>
</feature>
<gene>
    <name evidence="3" type="ORF">AOZ06_04255</name>
</gene>
<dbReference type="Proteomes" id="UP000063699">
    <property type="component" value="Chromosome"/>
</dbReference>
<reference evidence="3 4" key="1">
    <citation type="submission" date="2015-07" db="EMBL/GenBank/DDBJ databases">
        <title>Genome sequencing of Kibdelosporangium phytohabitans.</title>
        <authorList>
            <person name="Qin S."/>
            <person name="Xing K."/>
        </authorList>
    </citation>
    <scope>NUCLEOTIDE SEQUENCE [LARGE SCALE GENOMIC DNA]</scope>
    <source>
        <strain evidence="3 4">KLBMP1111</strain>
    </source>
</reference>